<accession>A0A1J1GNQ5</accession>
<dbReference type="AlphaFoldDB" id="A0A1J1GNQ5"/>
<name>A0A1J1GNQ5_PLAGA</name>
<comment type="caution">
    <text evidence="2">The sequence shown here is derived from an EMBL/GenBank/DDBJ whole genome shotgun (WGS) entry which is preliminary data.</text>
</comment>
<evidence type="ECO:0000313" key="2">
    <source>
        <dbReference type="EMBL" id="CRG94111.1"/>
    </source>
</evidence>
<keyword evidence="1" id="KW-1133">Transmembrane helix</keyword>
<dbReference type="VEuPathDB" id="PlasmoDB:PGAL8A_00381500"/>
<keyword evidence="1" id="KW-0812">Transmembrane</keyword>
<dbReference type="OrthoDB" id="369686at2759"/>
<proteinExistence type="predicted"/>
<evidence type="ECO:0000256" key="1">
    <source>
        <dbReference type="SAM" id="Phobius"/>
    </source>
</evidence>
<protein>
    <submittedName>
        <fullName evidence="2">Uncharacterized protein</fullName>
    </submittedName>
</protein>
<keyword evidence="1" id="KW-0472">Membrane</keyword>
<dbReference type="EMBL" id="CVMV01000022">
    <property type="protein sequence ID" value="CRG94111.1"/>
    <property type="molecule type" value="Genomic_DNA"/>
</dbReference>
<reference evidence="2" key="1">
    <citation type="submission" date="2015-04" db="EMBL/GenBank/DDBJ databases">
        <authorList>
            <consortium name="Pathogen Informatics"/>
        </authorList>
    </citation>
    <scope>NUCLEOTIDE SEQUENCE [LARGE SCALE GENOMIC DNA]</scope>
    <source>
        <strain evidence="2">8A</strain>
    </source>
</reference>
<dbReference type="RefSeq" id="XP_028526932.1">
    <property type="nucleotide sequence ID" value="XM_028670151.1"/>
</dbReference>
<dbReference type="Proteomes" id="UP000220797">
    <property type="component" value="Unassembled WGS sequence"/>
</dbReference>
<sequence length="288" mass="34918">MLTCRTLSSNFKEGLNLLVNILLCKLIFNIYYTFQKIKDNNNIKNYKNEKKKNWNLKNLEKSKKNIEKFIDLFLIILNILEGNNKFFIQHVLENYATINLNNGQKKKKNVTKFHDIFLMYYIYNNSLLQRKKNEDNNIKESYKKVNLEKNILIGDKEIYSYMNKIPIIDNYIDKYKTYSRNSLINEFNNFLNVFYLKKLPIHENDNEIKKKNENLIDEDFVTKNLFSEYFNSCRKNNKLNILIKEVNLNNLSYFHNILFKNIKFIRSFNRESNEEEIENYKLSKLFEF</sequence>
<dbReference type="GeneID" id="39732345"/>
<gene>
    <name evidence="2" type="ORF">PGAL8A_00381500</name>
</gene>
<keyword evidence="3" id="KW-1185">Reference proteome</keyword>
<feature type="transmembrane region" description="Helical" evidence="1">
    <location>
        <begin position="15"/>
        <end position="34"/>
    </location>
</feature>
<evidence type="ECO:0000313" key="3">
    <source>
        <dbReference type="Proteomes" id="UP000220797"/>
    </source>
</evidence>
<organism evidence="2 3">
    <name type="scientific">Plasmodium gallinaceum</name>
    <dbReference type="NCBI Taxonomy" id="5849"/>
    <lineage>
        <taxon>Eukaryota</taxon>
        <taxon>Sar</taxon>
        <taxon>Alveolata</taxon>
        <taxon>Apicomplexa</taxon>
        <taxon>Aconoidasida</taxon>
        <taxon>Haemosporida</taxon>
        <taxon>Plasmodiidae</taxon>
        <taxon>Plasmodium</taxon>
        <taxon>Plasmodium (Haemamoeba)</taxon>
    </lineage>
</organism>